<gene>
    <name evidence="4" type="ORF">ALEPTO_LOCUS710</name>
</gene>
<evidence type="ECO:0000313" key="4">
    <source>
        <dbReference type="EMBL" id="CAG8446361.1"/>
    </source>
</evidence>
<dbReference type="Proteomes" id="UP000789508">
    <property type="component" value="Unassembled WGS sequence"/>
</dbReference>
<reference evidence="4" key="1">
    <citation type="submission" date="2021-06" db="EMBL/GenBank/DDBJ databases">
        <authorList>
            <person name="Kallberg Y."/>
            <person name="Tangrot J."/>
            <person name="Rosling A."/>
        </authorList>
    </citation>
    <scope>NUCLEOTIDE SEQUENCE</scope>
    <source>
        <strain evidence="4">FL130A</strain>
    </source>
</reference>
<dbReference type="PANTHER" id="PTHR12925">
    <property type="entry name" value="HIKESHI FAMILY MEMBER"/>
    <property type="match status" value="1"/>
</dbReference>
<comment type="caution">
    <text evidence="4">The sequence shown here is derived from an EMBL/GenBank/DDBJ whole genome shotgun (WGS) entry which is preliminary data.</text>
</comment>
<dbReference type="GO" id="GO:0005829">
    <property type="term" value="C:cytosol"/>
    <property type="evidence" value="ECO:0007669"/>
    <property type="project" value="TreeGrafter"/>
</dbReference>
<evidence type="ECO:0000259" key="3">
    <source>
        <dbReference type="Pfam" id="PF21057"/>
    </source>
</evidence>
<dbReference type="InterPro" id="IPR031318">
    <property type="entry name" value="OPI10"/>
</dbReference>
<sequence length="232" mass="25171">MFGCIIAGRLIQTNLQQVEVNKFVFELTDAATINHIVVFLLGTIAFEPGYAATVHFLWPGPDGASTWKLLGMLSNEKPSAIFRLRGTIIPGSGSSSTNLNSPKFLTGGNTSMDMNDMSDTTPQVTATLGISIEPIALVESQMANLPTHVKTDSMLTPDNIGQAAANILKNLYNYVTSFATSSPPMGMQLIGQNINMYQSYIPLKVFQDWYDGFMRKVKIDPGMVLKGDEGAP</sequence>
<dbReference type="AlphaFoldDB" id="A0A9N8YSU8"/>
<proteinExistence type="inferred from homology"/>
<accession>A0A9N8YSU8</accession>
<name>A0A9N8YSU8_9GLOM</name>
<dbReference type="InterPro" id="IPR048364">
    <property type="entry name" value="Hikeshi-like_C"/>
</dbReference>
<comment type="similarity">
    <text evidence="1">Belongs to the OPI10 family.</text>
</comment>
<feature type="domain" description="Hikeshi-like N-terminal" evidence="2">
    <location>
        <begin position="5"/>
        <end position="146"/>
    </location>
</feature>
<dbReference type="Pfam" id="PF05603">
    <property type="entry name" value="Hikeshi-like_N"/>
    <property type="match status" value="1"/>
</dbReference>
<organism evidence="4 5">
    <name type="scientific">Ambispora leptoticha</name>
    <dbReference type="NCBI Taxonomy" id="144679"/>
    <lineage>
        <taxon>Eukaryota</taxon>
        <taxon>Fungi</taxon>
        <taxon>Fungi incertae sedis</taxon>
        <taxon>Mucoromycota</taxon>
        <taxon>Glomeromycotina</taxon>
        <taxon>Glomeromycetes</taxon>
        <taxon>Archaeosporales</taxon>
        <taxon>Ambisporaceae</taxon>
        <taxon>Ambispora</taxon>
    </lineage>
</organism>
<protein>
    <submittedName>
        <fullName evidence="4">3356_t:CDS:1</fullName>
    </submittedName>
</protein>
<dbReference type="EMBL" id="CAJVPS010000057">
    <property type="protein sequence ID" value="CAG8446361.1"/>
    <property type="molecule type" value="Genomic_DNA"/>
</dbReference>
<dbReference type="OrthoDB" id="10248398at2759"/>
<evidence type="ECO:0000256" key="1">
    <source>
        <dbReference type="ARBA" id="ARBA00006623"/>
    </source>
</evidence>
<dbReference type="InterPro" id="IPR008493">
    <property type="entry name" value="Hikeshi-like_N"/>
</dbReference>
<keyword evidence="5" id="KW-1185">Reference proteome</keyword>
<dbReference type="PANTHER" id="PTHR12925:SF0">
    <property type="entry name" value="PROTEIN HIKESHI"/>
    <property type="match status" value="1"/>
</dbReference>
<feature type="domain" description="Hikeshi-like C-terminal" evidence="3">
    <location>
        <begin position="159"/>
        <end position="222"/>
    </location>
</feature>
<dbReference type="GO" id="GO:0006606">
    <property type="term" value="P:protein import into nucleus"/>
    <property type="evidence" value="ECO:0007669"/>
    <property type="project" value="TreeGrafter"/>
</dbReference>
<evidence type="ECO:0000259" key="2">
    <source>
        <dbReference type="Pfam" id="PF05603"/>
    </source>
</evidence>
<dbReference type="GO" id="GO:0061608">
    <property type="term" value="F:nuclear import signal receptor activity"/>
    <property type="evidence" value="ECO:0007669"/>
    <property type="project" value="TreeGrafter"/>
</dbReference>
<dbReference type="Pfam" id="PF21057">
    <property type="entry name" value="Hikeshi-like_C"/>
    <property type="match status" value="1"/>
</dbReference>
<dbReference type="GO" id="GO:0005634">
    <property type="term" value="C:nucleus"/>
    <property type="evidence" value="ECO:0007669"/>
    <property type="project" value="TreeGrafter"/>
</dbReference>
<evidence type="ECO:0000313" key="5">
    <source>
        <dbReference type="Proteomes" id="UP000789508"/>
    </source>
</evidence>